<sequence length="448" mass="49595">MRNFVYAAFFSIVACFSAQAQDSEWSHDPVYNYADIFEMEFEEYSNRIAERNGCFWIAGSDGLLRYDRGSGKVYLCNTEVGIPEDATIISVASQNGALWFSTYEYGAYLYKESDGAMRLYRLGNSLTTLYLDFCYATAFDGEEVYMGSNQRYAKPYPVYGGEYYQWDIKSFCMMSGPIGWYITDMAFDSSGTLWMTCNGEHTNIPGVMGYPSYLMKLTSEENMEFVLCMEKDGEKVSATSLAVDDNDNIWYVRDNGIHCYNQSSATDTWYWSGNRDDIPDSFYTACEADASGNIWFTSADVLLKYDGTGFTAYTSPRYDNARSIYCEGDVVWVYSTDDVLYRFENGEFSDVIALEPDLSGVVQTAAGADRQVGVTVSGGVLTVLSADAGITGVEVCSMDGRIIVSRAYAAGTADARIDLGGYAGNGGGLAVVRVSGDGWQCVKKVVLR</sequence>
<dbReference type="InterPro" id="IPR015943">
    <property type="entry name" value="WD40/YVTN_repeat-like_dom_sf"/>
</dbReference>
<dbReference type="Proteomes" id="UP000823636">
    <property type="component" value="Unassembled WGS sequence"/>
</dbReference>
<feature type="chain" id="PRO_5038453910" description="Two component regulator propeller" evidence="1">
    <location>
        <begin position="21"/>
        <end position="448"/>
    </location>
</feature>
<keyword evidence="1" id="KW-0732">Signal</keyword>
<proteinExistence type="predicted"/>
<organism evidence="2 3">
    <name type="scientific">Candidatus Caccoplasma merdipullorum</name>
    <dbReference type="NCBI Taxonomy" id="2840718"/>
    <lineage>
        <taxon>Bacteria</taxon>
        <taxon>Pseudomonadati</taxon>
        <taxon>Bacteroidota</taxon>
        <taxon>Bacteroidia</taxon>
        <taxon>Bacteroidales</taxon>
        <taxon>Bacteroidaceae</taxon>
        <taxon>Bacteroidaceae incertae sedis</taxon>
        <taxon>Candidatus Caccoplasma</taxon>
    </lineage>
</organism>
<reference evidence="2" key="1">
    <citation type="submission" date="2020-10" db="EMBL/GenBank/DDBJ databases">
        <authorList>
            <person name="Gilroy R."/>
        </authorList>
    </citation>
    <scope>NUCLEOTIDE SEQUENCE</scope>
    <source>
        <strain evidence="2">G3-4614</strain>
    </source>
</reference>
<accession>A0A9D9E4Z6</accession>
<protein>
    <recommendedName>
        <fullName evidence="4">Two component regulator propeller</fullName>
    </recommendedName>
</protein>
<feature type="signal peptide" evidence="1">
    <location>
        <begin position="1"/>
        <end position="20"/>
    </location>
</feature>
<dbReference type="PROSITE" id="PS51257">
    <property type="entry name" value="PROKAR_LIPOPROTEIN"/>
    <property type="match status" value="1"/>
</dbReference>
<evidence type="ECO:0000313" key="2">
    <source>
        <dbReference type="EMBL" id="MBO8438025.1"/>
    </source>
</evidence>
<evidence type="ECO:0008006" key="4">
    <source>
        <dbReference type="Google" id="ProtNLM"/>
    </source>
</evidence>
<reference evidence="2" key="2">
    <citation type="journal article" date="2021" name="PeerJ">
        <title>Extensive microbial diversity within the chicken gut microbiome revealed by metagenomics and culture.</title>
        <authorList>
            <person name="Gilroy R."/>
            <person name="Ravi A."/>
            <person name="Getino M."/>
            <person name="Pursley I."/>
            <person name="Horton D.L."/>
            <person name="Alikhan N.F."/>
            <person name="Baker D."/>
            <person name="Gharbi K."/>
            <person name="Hall N."/>
            <person name="Watson M."/>
            <person name="Adriaenssens E.M."/>
            <person name="Foster-Nyarko E."/>
            <person name="Jarju S."/>
            <person name="Secka A."/>
            <person name="Antonio M."/>
            <person name="Oren A."/>
            <person name="Chaudhuri R.R."/>
            <person name="La Ragione R."/>
            <person name="Hildebrand F."/>
            <person name="Pallen M.J."/>
        </authorList>
    </citation>
    <scope>NUCLEOTIDE SEQUENCE</scope>
    <source>
        <strain evidence="2">G3-4614</strain>
    </source>
</reference>
<gene>
    <name evidence="2" type="ORF">IAC54_03910</name>
</gene>
<evidence type="ECO:0000256" key="1">
    <source>
        <dbReference type="SAM" id="SignalP"/>
    </source>
</evidence>
<evidence type="ECO:0000313" key="3">
    <source>
        <dbReference type="Proteomes" id="UP000823636"/>
    </source>
</evidence>
<name>A0A9D9E4Z6_9BACT</name>
<dbReference type="EMBL" id="JADIMW010000039">
    <property type="protein sequence ID" value="MBO8438025.1"/>
    <property type="molecule type" value="Genomic_DNA"/>
</dbReference>
<dbReference type="Gene3D" id="2.130.10.10">
    <property type="entry name" value="YVTN repeat-like/Quinoprotein amine dehydrogenase"/>
    <property type="match status" value="2"/>
</dbReference>
<dbReference type="SUPFAM" id="SSF63829">
    <property type="entry name" value="Calcium-dependent phosphotriesterase"/>
    <property type="match status" value="2"/>
</dbReference>
<comment type="caution">
    <text evidence="2">The sequence shown here is derived from an EMBL/GenBank/DDBJ whole genome shotgun (WGS) entry which is preliminary data.</text>
</comment>
<dbReference type="AlphaFoldDB" id="A0A9D9E4Z6"/>